<dbReference type="RefSeq" id="WP_322777301.1">
    <property type="nucleotide sequence ID" value="NZ_JARJFB010000129.1"/>
</dbReference>
<organism evidence="1 2">
    <name type="scientific">Candidatus Megaera venefica</name>
    <dbReference type="NCBI Taxonomy" id="2055910"/>
    <lineage>
        <taxon>Bacteria</taxon>
        <taxon>Pseudomonadati</taxon>
        <taxon>Pseudomonadota</taxon>
        <taxon>Alphaproteobacteria</taxon>
        <taxon>Rickettsiales</taxon>
        <taxon>Rickettsiaceae</taxon>
        <taxon>Candidatus Megaera</taxon>
    </lineage>
</organism>
<proteinExistence type="predicted"/>
<evidence type="ECO:0000313" key="1">
    <source>
        <dbReference type="EMBL" id="MEA0971400.1"/>
    </source>
</evidence>
<sequence length="72" mass="8318">MNIIEVMNSLQIEVGYARRPCWPDGEILVRSNISNIEIVNVQEEKYPNNETIYEFTCEDLSANDWIVVDGKV</sequence>
<reference evidence="1 2" key="1">
    <citation type="submission" date="2023-03" db="EMBL/GenBank/DDBJ databases">
        <title>Host association and intracellularity evolved multiple times independently in the Rickettsiales.</title>
        <authorList>
            <person name="Castelli M."/>
            <person name="Nardi T."/>
            <person name="Gammuto L."/>
            <person name="Bellinzona G."/>
            <person name="Sabaneyeva E."/>
            <person name="Potekhin A."/>
            <person name="Serra V."/>
            <person name="Petroni G."/>
            <person name="Sassera D."/>
        </authorList>
    </citation>
    <scope>NUCLEOTIDE SEQUENCE [LARGE SCALE GENOMIC DNA]</scope>
    <source>
        <strain evidence="1 2">Sr 2-6</strain>
    </source>
</reference>
<dbReference type="Proteomes" id="UP001291687">
    <property type="component" value="Unassembled WGS sequence"/>
</dbReference>
<evidence type="ECO:0008006" key="3">
    <source>
        <dbReference type="Google" id="ProtNLM"/>
    </source>
</evidence>
<dbReference type="EMBL" id="JARJFB010000129">
    <property type="protein sequence ID" value="MEA0971400.1"/>
    <property type="molecule type" value="Genomic_DNA"/>
</dbReference>
<accession>A0ABU5NE09</accession>
<protein>
    <recommendedName>
        <fullName evidence="3">DUF2829 domain-containing protein</fullName>
    </recommendedName>
</protein>
<gene>
    <name evidence="1" type="ORF">Megvenef_01378</name>
</gene>
<name>A0ABU5NE09_9RICK</name>
<evidence type="ECO:0000313" key="2">
    <source>
        <dbReference type="Proteomes" id="UP001291687"/>
    </source>
</evidence>
<keyword evidence="2" id="KW-1185">Reference proteome</keyword>
<comment type="caution">
    <text evidence="1">The sequence shown here is derived from an EMBL/GenBank/DDBJ whole genome shotgun (WGS) entry which is preliminary data.</text>
</comment>